<dbReference type="CDD" id="cd14014">
    <property type="entry name" value="STKc_PknB_like"/>
    <property type="match status" value="1"/>
</dbReference>
<evidence type="ECO:0000313" key="8">
    <source>
        <dbReference type="EMBL" id="MFE9172094.1"/>
    </source>
</evidence>
<feature type="region of interest" description="Disordered" evidence="6">
    <location>
        <begin position="646"/>
        <end position="671"/>
    </location>
</feature>
<dbReference type="Gene3D" id="1.10.510.10">
    <property type="entry name" value="Transferase(Phosphotransferase) domain 1"/>
    <property type="match status" value="1"/>
</dbReference>
<dbReference type="SMART" id="SM00564">
    <property type="entry name" value="PQQ"/>
    <property type="match status" value="6"/>
</dbReference>
<comment type="caution">
    <text evidence="8">The sequence shown here is derived from an EMBL/GenBank/DDBJ whole genome shotgun (WGS) entry which is preliminary data.</text>
</comment>
<evidence type="ECO:0000256" key="3">
    <source>
        <dbReference type="ARBA" id="ARBA00022777"/>
    </source>
</evidence>
<feature type="binding site" evidence="5">
    <location>
        <position position="50"/>
    </location>
    <ligand>
        <name>ATP</name>
        <dbReference type="ChEBI" id="CHEBI:30616"/>
    </ligand>
</feature>
<dbReference type="InterPro" id="IPR017441">
    <property type="entry name" value="Protein_kinase_ATP_BS"/>
</dbReference>
<sequence>MVMPLDPDADPPEAAGFRLLGRLGTGGFGTVYLGRRPGDGHGPDTLAAVKVLKREFTEDAQHTQRFVQESKALDRCRGARIPELLAMDFGAGRQPTLATRFIPGLSLYRVVDSHGGPLPRDTVHTLAAELADTLATAHRKGLLHRDLHPGNILLTQDGPWVIDFGLTRIRGQRVTLSLDMVIGQPHFCAPEQIRGLAGTGHATDVFGIAGIVLYALTGHPPYTAENDARAMLTRRVTGVPPDVSGLPDDTTGRLIRACLAEDPADRPRLDEVAEGFGRPGALRLPAGVARTLAAYRAQLRDFLAGAGNAADLTVPFRPGRRNWIAGVGEWPHSVVATGEGDVVAADGSGAVRWLDGATGQETARRTGFTAPVRLCADGDVLLVCDSGDRLESWSTREHRMWWAAPPGSLSRARVVLRGQSVFLGDAGGLLHHFDAVTRCLWWQTGPLADTSGAPAVPVAAGARHVYLSAARGREILAVDDEGGALSWRAPARLPAPVLAPPLPLEEHLVVADGDGTLRCLAAADGSTVWEDRLGAPVVAPPVRVADTVITGDAAGTVHCHGAATGEPRWRVRHGRREEFFTLCTDGAAVYAGGWNGRLHLLDAADGASLQSFDLGGQVLATVCAPGGRIVHAASSGGTLHALPSAAVPGTAAGPPSGGDGGPGGGGVAVTR</sequence>
<evidence type="ECO:0000256" key="2">
    <source>
        <dbReference type="ARBA" id="ARBA00022741"/>
    </source>
</evidence>
<accession>A0ABW6KW25</accession>
<dbReference type="Pfam" id="PF13360">
    <property type="entry name" value="PQQ_2"/>
    <property type="match status" value="1"/>
</dbReference>
<dbReference type="Pfam" id="PF00069">
    <property type="entry name" value="Pkinase"/>
    <property type="match status" value="1"/>
</dbReference>
<dbReference type="PROSITE" id="PS00107">
    <property type="entry name" value="PROTEIN_KINASE_ATP"/>
    <property type="match status" value="1"/>
</dbReference>
<dbReference type="SUPFAM" id="SSF63825">
    <property type="entry name" value="YWTD domain"/>
    <property type="match status" value="1"/>
</dbReference>
<proteinExistence type="predicted"/>
<dbReference type="PROSITE" id="PS50011">
    <property type="entry name" value="PROTEIN_KINASE_DOM"/>
    <property type="match status" value="1"/>
</dbReference>
<dbReference type="InterPro" id="IPR011009">
    <property type="entry name" value="Kinase-like_dom_sf"/>
</dbReference>
<evidence type="ECO:0000256" key="4">
    <source>
        <dbReference type="ARBA" id="ARBA00022840"/>
    </source>
</evidence>
<reference evidence="8 9" key="1">
    <citation type="submission" date="2024-10" db="EMBL/GenBank/DDBJ databases">
        <title>The Natural Products Discovery Center: Release of the First 8490 Sequenced Strains for Exploring Actinobacteria Biosynthetic Diversity.</title>
        <authorList>
            <person name="Kalkreuter E."/>
            <person name="Kautsar S.A."/>
            <person name="Yang D."/>
            <person name="Bader C.D."/>
            <person name="Teijaro C.N."/>
            <person name="Fluegel L."/>
            <person name="Davis C.M."/>
            <person name="Simpson J.R."/>
            <person name="Lauterbach L."/>
            <person name="Steele A.D."/>
            <person name="Gui C."/>
            <person name="Meng S."/>
            <person name="Li G."/>
            <person name="Viehrig K."/>
            <person name="Ye F."/>
            <person name="Su P."/>
            <person name="Kiefer A.F."/>
            <person name="Nichols A."/>
            <person name="Cepeda A.J."/>
            <person name="Yan W."/>
            <person name="Fan B."/>
            <person name="Jiang Y."/>
            <person name="Adhikari A."/>
            <person name="Zheng C.-J."/>
            <person name="Schuster L."/>
            <person name="Cowan T.M."/>
            <person name="Smanski M.J."/>
            <person name="Chevrette M.G."/>
            <person name="De Carvalho L.P.S."/>
            <person name="Shen B."/>
        </authorList>
    </citation>
    <scope>NUCLEOTIDE SEQUENCE [LARGE SCALE GENOMIC DNA]</scope>
    <source>
        <strain evidence="8 9">NPDC007147</strain>
    </source>
</reference>
<keyword evidence="1" id="KW-0808">Transferase</keyword>
<dbReference type="Proteomes" id="UP001601197">
    <property type="component" value="Unassembled WGS sequence"/>
</dbReference>
<dbReference type="Gene3D" id="2.130.10.10">
    <property type="entry name" value="YVTN repeat-like/Quinoprotein amine dehydrogenase"/>
    <property type="match status" value="2"/>
</dbReference>
<dbReference type="PANTHER" id="PTHR43289:SF34">
    <property type="entry name" value="SERINE_THREONINE-PROTEIN KINASE YBDM-RELATED"/>
    <property type="match status" value="1"/>
</dbReference>
<dbReference type="SUPFAM" id="SSF56112">
    <property type="entry name" value="Protein kinase-like (PK-like)"/>
    <property type="match status" value="1"/>
</dbReference>
<dbReference type="InterPro" id="IPR000719">
    <property type="entry name" value="Prot_kinase_dom"/>
</dbReference>
<keyword evidence="4 5" id="KW-0067">ATP-binding</keyword>
<evidence type="ECO:0000256" key="6">
    <source>
        <dbReference type="SAM" id="MobiDB-lite"/>
    </source>
</evidence>
<gene>
    <name evidence="8" type="ORF">ACFYNZ_21870</name>
</gene>
<dbReference type="InterPro" id="IPR011047">
    <property type="entry name" value="Quinoprotein_ADH-like_sf"/>
</dbReference>
<evidence type="ECO:0000313" key="9">
    <source>
        <dbReference type="Proteomes" id="UP001601197"/>
    </source>
</evidence>
<evidence type="ECO:0000256" key="1">
    <source>
        <dbReference type="ARBA" id="ARBA00022679"/>
    </source>
</evidence>
<feature type="compositionally biased region" description="Gly residues" evidence="6">
    <location>
        <begin position="655"/>
        <end position="671"/>
    </location>
</feature>
<evidence type="ECO:0000256" key="5">
    <source>
        <dbReference type="PROSITE-ProRule" id="PRU10141"/>
    </source>
</evidence>
<dbReference type="InterPro" id="IPR015943">
    <property type="entry name" value="WD40/YVTN_repeat-like_dom_sf"/>
</dbReference>
<evidence type="ECO:0000259" key="7">
    <source>
        <dbReference type="PROSITE" id="PS50011"/>
    </source>
</evidence>
<protein>
    <submittedName>
        <fullName evidence="8">Protein kinase</fullName>
    </submittedName>
</protein>
<organism evidence="8 9">
    <name type="scientific">Streptomyces kebangsaanensis</name>
    <dbReference type="NCBI Taxonomy" id="864058"/>
    <lineage>
        <taxon>Bacteria</taxon>
        <taxon>Bacillati</taxon>
        <taxon>Actinomycetota</taxon>
        <taxon>Actinomycetes</taxon>
        <taxon>Kitasatosporales</taxon>
        <taxon>Streptomycetaceae</taxon>
        <taxon>Streptomyces</taxon>
    </lineage>
</organism>
<keyword evidence="2 5" id="KW-0547">Nucleotide-binding</keyword>
<dbReference type="RefSeq" id="WP_388349438.1">
    <property type="nucleotide sequence ID" value="NZ_JBIAFJ010000020.1"/>
</dbReference>
<dbReference type="InterPro" id="IPR002372">
    <property type="entry name" value="PQQ_rpt_dom"/>
</dbReference>
<feature type="domain" description="Protein kinase" evidence="7">
    <location>
        <begin position="17"/>
        <end position="281"/>
    </location>
</feature>
<keyword evidence="3 8" id="KW-0418">Kinase</keyword>
<name>A0ABW6KW25_9ACTN</name>
<dbReference type="EMBL" id="JBIAFJ010000020">
    <property type="protein sequence ID" value="MFE9172094.1"/>
    <property type="molecule type" value="Genomic_DNA"/>
</dbReference>
<dbReference type="GO" id="GO:0016301">
    <property type="term" value="F:kinase activity"/>
    <property type="evidence" value="ECO:0007669"/>
    <property type="project" value="UniProtKB-KW"/>
</dbReference>
<keyword evidence="9" id="KW-1185">Reference proteome</keyword>
<dbReference type="SUPFAM" id="SSF50998">
    <property type="entry name" value="Quinoprotein alcohol dehydrogenase-like"/>
    <property type="match status" value="1"/>
</dbReference>
<dbReference type="PANTHER" id="PTHR43289">
    <property type="entry name" value="MITOGEN-ACTIVATED PROTEIN KINASE KINASE KINASE 20-RELATED"/>
    <property type="match status" value="1"/>
</dbReference>
<dbReference type="InterPro" id="IPR018391">
    <property type="entry name" value="PQQ_b-propeller_rpt"/>
</dbReference>